<dbReference type="SUPFAM" id="SSF48484">
    <property type="entry name" value="Lipoxigenase"/>
    <property type="match status" value="1"/>
</dbReference>
<keyword evidence="18" id="KW-1185">Reference proteome</keyword>
<name>A0AAV6HBV8_9TELE</name>
<comment type="subcellular location">
    <subcellularLocation>
        <location evidence="1">Cytoplasm</location>
    </subcellularLocation>
</comment>
<dbReference type="GO" id="GO:0005506">
    <property type="term" value="F:iron ion binding"/>
    <property type="evidence" value="ECO:0007669"/>
    <property type="project" value="InterPro"/>
</dbReference>
<evidence type="ECO:0000256" key="8">
    <source>
        <dbReference type="ARBA" id="ARBA00023004"/>
    </source>
</evidence>
<dbReference type="Proteomes" id="UP000823561">
    <property type="component" value="Chromosome 2"/>
</dbReference>
<evidence type="ECO:0000256" key="3">
    <source>
        <dbReference type="ARBA" id="ARBA00009419"/>
    </source>
</evidence>
<evidence type="ECO:0000313" key="17">
    <source>
        <dbReference type="EMBL" id="KAG5284778.1"/>
    </source>
</evidence>
<feature type="domain" description="PLAT" evidence="15">
    <location>
        <begin position="2"/>
        <end position="117"/>
    </location>
</feature>
<dbReference type="InterPro" id="IPR000907">
    <property type="entry name" value="LipOase"/>
</dbReference>
<evidence type="ECO:0000256" key="9">
    <source>
        <dbReference type="ARBA" id="ARBA00023098"/>
    </source>
</evidence>
<dbReference type="PROSITE" id="PS51393">
    <property type="entry name" value="LIPOXYGENASE_3"/>
    <property type="match status" value="1"/>
</dbReference>
<gene>
    <name evidence="17" type="ORF">AALO_G00030400</name>
</gene>
<evidence type="ECO:0000256" key="7">
    <source>
        <dbReference type="ARBA" id="ARBA00023002"/>
    </source>
</evidence>
<dbReference type="Gene3D" id="2.60.60.20">
    <property type="entry name" value="PLAT/LH2 domain"/>
    <property type="match status" value="1"/>
</dbReference>
<feature type="domain" description="Lipoxygenase" evidence="16">
    <location>
        <begin position="118"/>
        <end position="662"/>
    </location>
</feature>
<feature type="binding site" evidence="10">
    <location>
        <position position="662"/>
    </location>
    <ligand>
        <name>Fe cation</name>
        <dbReference type="ChEBI" id="CHEBI:24875"/>
        <note>catalytic</note>
    </ligand>
</feature>
<keyword evidence="5 10" id="KW-0479">Metal-binding</keyword>
<evidence type="ECO:0008006" key="19">
    <source>
        <dbReference type="Google" id="ProtNLM"/>
    </source>
</evidence>
<comment type="caution">
    <text evidence="17">The sequence shown here is derived from an EMBL/GenBank/DDBJ whole genome shotgun (WGS) entry which is preliminary data.</text>
</comment>
<dbReference type="PANTHER" id="PTHR11771">
    <property type="entry name" value="LIPOXYGENASE"/>
    <property type="match status" value="1"/>
</dbReference>
<dbReference type="PRINTS" id="PR00467">
    <property type="entry name" value="MAMLPOXGNASE"/>
</dbReference>
<evidence type="ECO:0000256" key="11">
    <source>
        <dbReference type="PIRSR" id="PIRSR601885-2"/>
    </source>
</evidence>
<feature type="binding site" evidence="10">
    <location>
        <position position="539"/>
    </location>
    <ligand>
        <name>Fe cation</name>
        <dbReference type="ChEBI" id="CHEBI:24875"/>
        <note>catalytic</note>
    </ligand>
</feature>
<evidence type="ECO:0000256" key="13">
    <source>
        <dbReference type="PROSITE-ProRule" id="PRU00152"/>
    </source>
</evidence>
<comment type="cofactor">
    <cofactor evidence="10">
        <name>Fe cation</name>
        <dbReference type="ChEBI" id="CHEBI:24875"/>
    </cofactor>
    <text evidence="10">Binds 1 Fe cation per subunit.</text>
</comment>
<evidence type="ECO:0000259" key="15">
    <source>
        <dbReference type="PROSITE" id="PS50095"/>
    </source>
</evidence>
<dbReference type="InterPro" id="IPR036226">
    <property type="entry name" value="LipOase_C_sf"/>
</dbReference>
<proteinExistence type="inferred from homology"/>
<feature type="binding site" evidence="10">
    <location>
        <position position="364"/>
    </location>
    <ligand>
        <name>Fe cation</name>
        <dbReference type="ChEBI" id="CHEBI:24875"/>
        <note>catalytic</note>
    </ligand>
</feature>
<dbReference type="GO" id="GO:0034440">
    <property type="term" value="P:lipid oxidation"/>
    <property type="evidence" value="ECO:0007669"/>
    <property type="project" value="InterPro"/>
</dbReference>
<evidence type="ECO:0000259" key="16">
    <source>
        <dbReference type="PROSITE" id="PS51393"/>
    </source>
</evidence>
<sequence length="662" mass="74344">MEGYHVTIRTAAPALAGSYSILHVSLISIQGRIVSAVLDAESHLLPGSACTILMGGSDDVEQVALVRLRLEARPGFPELDWHCQTVEVNHGPQVQVFPCHRWLRAADGDVELRCEDACLLNMEALQVLIGHRAQELSRRQQHIRWQTFAEGVPHCVDMQSLQPLGPNLSYTRQSPGTNLHYLMGFAERKEPWRSFKEIECLFLHNGSGNPVAMYVWSHWREDAFFGYQCLNGCNPLLVRQIRSIPANLSVTPELVQPFLPEGSSLELELETGKVFLLDYEVLEGVPPNIINGKQQHLTAPLCLLHAGPDGTLKPIAIQLQQKPATENPVFLPSDPQPDWLLAKMWTRCADFQCHQLISHFLHTHLLGEVCCIATLRQLPEVHPIHRLLMPHIRSSLQINIQARASLLAPNGVFDRAIGCGLKAIPVLLAHAMARLRYDTLCVPEDLKARGLDSLPNCYYAQDALKVWNALNRFVTKWVDVYYHSNTEVQEDSELQSWIKEIFTKGFLGKAESGMPQSFESKEELSKFITMVIFSSSALHAAVNFSQLDFNLWMPNCPASMSRPPPQSKGLVREDDLMTFLPEVNATCSVLTTLTLLSQPAANFVPLCQYREPYFSNGAHYRLVEEVQSDLRAIAEEISERNSKMELPYPYLSPLLIENSVAI</sequence>
<dbReference type="SUPFAM" id="SSF49723">
    <property type="entry name" value="Lipase/lipooxygenase domain (PLAT/LH2 domain)"/>
    <property type="match status" value="1"/>
</dbReference>
<dbReference type="Pfam" id="PF00305">
    <property type="entry name" value="Lipoxygenase"/>
    <property type="match status" value="1"/>
</dbReference>
<evidence type="ECO:0000256" key="4">
    <source>
        <dbReference type="ARBA" id="ARBA00022490"/>
    </source>
</evidence>
<evidence type="ECO:0000256" key="6">
    <source>
        <dbReference type="ARBA" id="ARBA00022964"/>
    </source>
</evidence>
<dbReference type="AlphaFoldDB" id="A0AAV6HBV8"/>
<comment type="caution">
    <text evidence="13">Lacks conserved residue(s) required for the propagation of feature annotation.</text>
</comment>
<dbReference type="InterPro" id="IPR036392">
    <property type="entry name" value="PLAT/LH2_dom_sf"/>
</dbReference>
<evidence type="ECO:0000256" key="10">
    <source>
        <dbReference type="PIRSR" id="PIRSR601885-1"/>
    </source>
</evidence>
<keyword evidence="4" id="KW-0963">Cytoplasm</keyword>
<protein>
    <recommendedName>
        <fullName evidence="19">Arachidonate 15-lipoxygenase B-like</fullName>
    </recommendedName>
</protein>
<feature type="binding site" evidence="11">
    <location>
        <position position="39"/>
    </location>
    <ligand>
        <name>Ca(2+)</name>
        <dbReference type="ChEBI" id="CHEBI:29108"/>
        <label>2</label>
    </ligand>
</feature>
<dbReference type="InterPro" id="IPR001885">
    <property type="entry name" value="LipOase_mml"/>
</dbReference>
<dbReference type="Gene3D" id="1.20.245.10">
    <property type="entry name" value="Lipoxygenase-1, Domain 5"/>
    <property type="match status" value="1"/>
</dbReference>
<dbReference type="InterPro" id="IPR020833">
    <property type="entry name" value="LipOase_Fe_BS"/>
</dbReference>
<dbReference type="PROSITE" id="PS50095">
    <property type="entry name" value="PLAT"/>
    <property type="match status" value="1"/>
</dbReference>
<dbReference type="PROSITE" id="PS00081">
    <property type="entry name" value="LIPOXYGENASE_2"/>
    <property type="match status" value="1"/>
</dbReference>
<dbReference type="EMBL" id="JADWDJ010000002">
    <property type="protein sequence ID" value="KAG5284778.1"/>
    <property type="molecule type" value="Genomic_DNA"/>
</dbReference>
<dbReference type="FunFam" id="1.20.245.10:FF:000001">
    <property type="entry name" value="Arachidonate 5-lipoxygenase a"/>
    <property type="match status" value="1"/>
</dbReference>
<evidence type="ECO:0000256" key="2">
    <source>
        <dbReference type="ARBA" id="ARBA00005189"/>
    </source>
</evidence>
<dbReference type="InterPro" id="IPR013819">
    <property type="entry name" value="LipOase_C"/>
</dbReference>
<dbReference type="GO" id="GO:0016702">
    <property type="term" value="F:oxidoreductase activity, acting on single donors with incorporation of molecular oxygen, incorporation of two atoms of oxygen"/>
    <property type="evidence" value="ECO:0007669"/>
    <property type="project" value="InterPro"/>
</dbReference>
<keyword evidence="6 14" id="KW-0223">Dioxygenase</keyword>
<comment type="pathway">
    <text evidence="2">Lipid metabolism.</text>
</comment>
<feature type="site" description="Essential for stabilizing binding to COTL1" evidence="12">
    <location>
        <position position="102"/>
    </location>
</feature>
<keyword evidence="9" id="KW-0443">Lipid metabolism</keyword>
<dbReference type="InterPro" id="IPR001024">
    <property type="entry name" value="PLAT/LH2_dom"/>
</dbReference>
<feature type="binding site" evidence="11">
    <location>
        <position position="80"/>
    </location>
    <ligand>
        <name>Ca(2+)</name>
        <dbReference type="ChEBI" id="CHEBI:29108"/>
        <label>1</label>
    </ligand>
</feature>
<feature type="binding site" evidence="10">
    <location>
        <position position="359"/>
    </location>
    <ligand>
        <name>Fe cation</name>
        <dbReference type="ChEBI" id="CHEBI:24875"/>
        <note>catalytic</note>
    </ligand>
</feature>
<comment type="similarity">
    <text evidence="3 14">Belongs to the lipoxygenase family.</text>
</comment>
<evidence type="ECO:0000256" key="14">
    <source>
        <dbReference type="RuleBase" id="RU003974"/>
    </source>
</evidence>
<dbReference type="GO" id="GO:0005737">
    <property type="term" value="C:cytoplasm"/>
    <property type="evidence" value="ECO:0007669"/>
    <property type="project" value="UniProtKB-SubCell"/>
</dbReference>
<evidence type="ECO:0000256" key="5">
    <source>
        <dbReference type="ARBA" id="ARBA00022723"/>
    </source>
</evidence>
<keyword evidence="7 14" id="KW-0560">Oxidoreductase</keyword>
<dbReference type="PRINTS" id="PR00087">
    <property type="entry name" value="LIPOXYGENASE"/>
</dbReference>
<reference evidence="17" key="1">
    <citation type="submission" date="2020-10" db="EMBL/GenBank/DDBJ databases">
        <title>Chromosome-scale genome assembly of the Allis shad, Alosa alosa.</title>
        <authorList>
            <person name="Margot Z."/>
            <person name="Christophe K."/>
            <person name="Cabau C."/>
            <person name="Louis A."/>
            <person name="Berthelot C."/>
            <person name="Parey E."/>
            <person name="Roest Crollius H."/>
            <person name="Montfort J."/>
            <person name="Robinson-Rechavi M."/>
            <person name="Bucao C."/>
            <person name="Bouchez O."/>
            <person name="Gislard M."/>
            <person name="Lluch J."/>
            <person name="Milhes M."/>
            <person name="Lampietro C."/>
            <person name="Lopez Roques C."/>
            <person name="Donnadieu C."/>
            <person name="Braasch I."/>
            <person name="Desvignes T."/>
            <person name="Postlethwait J."/>
            <person name="Bobe J."/>
            <person name="Guiguen Y."/>
        </authorList>
    </citation>
    <scope>NUCLEOTIDE SEQUENCE</scope>
    <source>
        <strain evidence="17">M-15738</strain>
        <tissue evidence="17">Blood</tissue>
    </source>
</reference>
<keyword evidence="11" id="KW-0106">Calcium</keyword>
<dbReference type="InterPro" id="IPR020834">
    <property type="entry name" value="LipOase_CS"/>
</dbReference>
<evidence type="ECO:0000313" key="18">
    <source>
        <dbReference type="Proteomes" id="UP000823561"/>
    </source>
</evidence>
<dbReference type="PROSITE" id="PS00711">
    <property type="entry name" value="LIPOXYGENASE_1"/>
    <property type="match status" value="1"/>
</dbReference>
<organism evidence="17 18">
    <name type="scientific">Alosa alosa</name>
    <name type="common">allis shad</name>
    <dbReference type="NCBI Taxonomy" id="278164"/>
    <lineage>
        <taxon>Eukaryota</taxon>
        <taxon>Metazoa</taxon>
        <taxon>Chordata</taxon>
        <taxon>Craniata</taxon>
        <taxon>Vertebrata</taxon>
        <taxon>Euteleostomi</taxon>
        <taxon>Actinopterygii</taxon>
        <taxon>Neopterygii</taxon>
        <taxon>Teleostei</taxon>
        <taxon>Clupei</taxon>
        <taxon>Clupeiformes</taxon>
        <taxon>Clupeoidei</taxon>
        <taxon>Clupeidae</taxon>
        <taxon>Alosa</taxon>
    </lineage>
</organism>
<evidence type="ECO:0000256" key="1">
    <source>
        <dbReference type="ARBA" id="ARBA00004496"/>
    </source>
</evidence>
<evidence type="ECO:0000256" key="12">
    <source>
        <dbReference type="PIRSR" id="PIRSR601885-3"/>
    </source>
</evidence>
<keyword evidence="8 10" id="KW-0408">Iron</keyword>
<feature type="binding site" evidence="11">
    <location>
        <position position="17"/>
    </location>
    <ligand>
        <name>Ca(2+)</name>
        <dbReference type="ChEBI" id="CHEBI:29108"/>
        <label>1</label>
    </ligand>
</feature>
<accession>A0AAV6HBV8</accession>
<dbReference type="Gene3D" id="3.10.450.60">
    <property type="match status" value="1"/>
</dbReference>